<keyword evidence="9" id="KW-1185">Reference proteome</keyword>
<comment type="caution">
    <text evidence="8">The sequence shown here is derived from an EMBL/GenBank/DDBJ whole genome shotgun (WGS) entry which is preliminary data.</text>
</comment>
<evidence type="ECO:0000256" key="6">
    <source>
        <dbReference type="SAM" id="MobiDB-lite"/>
    </source>
</evidence>
<evidence type="ECO:0000256" key="4">
    <source>
        <dbReference type="ARBA" id="ARBA00022777"/>
    </source>
</evidence>
<evidence type="ECO:0000313" key="9">
    <source>
        <dbReference type="Proteomes" id="UP000649617"/>
    </source>
</evidence>
<dbReference type="OrthoDB" id="354877at2759"/>
<dbReference type="InterPro" id="IPR030616">
    <property type="entry name" value="Aur-like"/>
</dbReference>
<dbReference type="SUPFAM" id="SSF56112">
    <property type="entry name" value="Protein kinase-like (PK-like)"/>
    <property type="match status" value="1"/>
</dbReference>
<dbReference type="Pfam" id="PF00069">
    <property type="entry name" value="Pkinase"/>
    <property type="match status" value="1"/>
</dbReference>
<feature type="region of interest" description="Disordered" evidence="6">
    <location>
        <begin position="82"/>
        <end position="104"/>
    </location>
</feature>
<dbReference type="InterPro" id="IPR000719">
    <property type="entry name" value="Prot_kinase_dom"/>
</dbReference>
<evidence type="ECO:0000313" key="8">
    <source>
        <dbReference type="EMBL" id="CAE7206509.1"/>
    </source>
</evidence>
<dbReference type="AlphaFoldDB" id="A0A812JFP5"/>
<protein>
    <submittedName>
        <fullName evidence="8">IPL1 protein</fullName>
    </submittedName>
</protein>
<dbReference type="Gene3D" id="1.10.510.10">
    <property type="entry name" value="Transferase(Phosphotransferase) domain 1"/>
    <property type="match status" value="1"/>
</dbReference>
<evidence type="ECO:0000256" key="2">
    <source>
        <dbReference type="ARBA" id="ARBA00022679"/>
    </source>
</evidence>
<evidence type="ECO:0000256" key="5">
    <source>
        <dbReference type="ARBA" id="ARBA00022840"/>
    </source>
</evidence>
<dbReference type="EMBL" id="CAJNIZ010002122">
    <property type="protein sequence ID" value="CAE7206509.1"/>
    <property type="molecule type" value="Genomic_DNA"/>
</dbReference>
<name>A0A812JFP5_SYMPI</name>
<proteinExistence type="predicted"/>
<organism evidence="8 9">
    <name type="scientific">Symbiodinium pilosum</name>
    <name type="common">Dinoflagellate</name>
    <dbReference type="NCBI Taxonomy" id="2952"/>
    <lineage>
        <taxon>Eukaryota</taxon>
        <taxon>Sar</taxon>
        <taxon>Alveolata</taxon>
        <taxon>Dinophyceae</taxon>
        <taxon>Suessiales</taxon>
        <taxon>Symbiodiniaceae</taxon>
        <taxon>Symbiodinium</taxon>
    </lineage>
</organism>
<keyword evidence="5" id="KW-0067">ATP-binding</keyword>
<evidence type="ECO:0000259" key="7">
    <source>
        <dbReference type="PROSITE" id="PS50011"/>
    </source>
</evidence>
<dbReference type="GO" id="GO:0004674">
    <property type="term" value="F:protein serine/threonine kinase activity"/>
    <property type="evidence" value="ECO:0007669"/>
    <property type="project" value="UniProtKB-KW"/>
</dbReference>
<keyword evidence="1" id="KW-0723">Serine/threonine-protein kinase</keyword>
<keyword evidence="4" id="KW-0418">Kinase</keyword>
<dbReference type="InterPro" id="IPR011009">
    <property type="entry name" value="Kinase-like_dom_sf"/>
</dbReference>
<reference evidence="8" key="1">
    <citation type="submission" date="2021-02" db="EMBL/GenBank/DDBJ databases">
        <authorList>
            <person name="Dougan E. K."/>
            <person name="Rhodes N."/>
            <person name="Thang M."/>
            <person name="Chan C."/>
        </authorList>
    </citation>
    <scope>NUCLEOTIDE SEQUENCE</scope>
</reference>
<dbReference type="Proteomes" id="UP000649617">
    <property type="component" value="Unassembled WGS sequence"/>
</dbReference>
<sequence>CLPHQIFAGGYDFAVDVWAVGVTTFILMTGALPYEGEAAICTPSVPTIPDLQLPYHCSKLGADFVLQTLKKDISERPLAREAARHPWLTTKQPSDAPMEDSPQEEATSSFGRLLNCVFSALGGLMVLACSALGNCMDAMCDQNEVEAAAARWSSKASTSGSLVAVADKEILEKHTTDLTKQISVNLLEHQVSLRQ</sequence>
<feature type="non-terminal residue" evidence="8">
    <location>
        <position position="1"/>
    </location>
</feature>
<keyword evidence="3" id="KW-0547">Nucleotide-binding</keyword>
<feature type="domain" description="Protein kinase" evidence="7">
    <location>
        <begin position="1"/>
        <end position="88"/>
    </location>
</feature>
<gene>
    <name evidence="8" type="primary">IPL1</name>
    <name evidence="8" type="ORF">SPIL2461_LOCUS1998</name>
</gene>
<evidence type="ECO:0000256" key="1">
    <source>
        <dbReference type="ARBA" id="ARBA00022527"/>
    </source>
</evidence>
<dbReference type="PANTHER" id="PTHR24350">
    <property type="entry name" value="SERINE/THREONINE-PROTEIN KINASE IAL-RELATED"/>
    <property type="match status" value="1"/>
</dbReference>
<accession>A0A812JFP5</accession>
<evidence type="ECO:0000256" key="3">
    <source>
        <dbReference type="ARBA" id="ARBA00022741"/>
    </source>
</evidence>
<keyword evidence="2" id="KW-0808">Transferase</keyword>
<dbReference type="PROSITE" id="PS50011">
    <property type="entry name" value="PROTEIN_KINASE_DOM"/>
    <property type="match status" value="1"/>
</dbReference>
<dbReference type="GO" id="GO:0005524">
    <property type="term" value="F:ATP binding"/>
    <property type="evidence" value="ECO:0007669"/>
    <property type="project" value="UniProtKB-KW"/>
</dbReference>